<dbReference type="AlphaFoldDB" id="A0AAE2CE52"/>
<feature type="repeat" description="PPR" evidence="3">
    <location>
        <begin position="333"/>
        <end position="367"/>
    </location>
</feature>
<feature type="region of interest" description="Disordered" evidence="4">
    <location>
        <begin position="46"/>
        <end position="74"/>
    </location>
</feature>
<evidence type="ECO:0000313" key="5">
    <source>
        <dbReference type="EMBL" id="KAK4418834.1"/>
    </source>
</evidence>
<dbReference type="NCBIfam" id="TIGR00756">
    <property type="entry name" value="PPR"/>
    <property type="match status" value="7"/>
</dbReference>
<dbReference type="Pfam" id="PF12854">
    <property type="entry name" value="PPR_1"/>
    <property type="match status" value="2"/>
</dbReference>
<evidence type="ECO:0000256" key="3">
    <source>
        <dbReference type="PROSITE-ProRule" id="PRU00708"/>
    </source>
</evidence>
<proteinExistence type="inferred from homology"/>
<keyword evidence="6" id="KW-1185">Reference proteome</keyword>
<comment type="similarity">
    <text evidence="1">Belongs to the PPR family. P subfamily.</text>
</comment>
<feature type="repeat" description="PPR" evidence="3">
    <location>
        <begin position="368"/>
        <end position="402"/>
    </location>
</feature>
<reference evidence="5" key="1">
    <citation type="submission" date="2020-06" db="EMBL/GenBank/DDBJ databases">
        <authorList>
            <person name="Li T."/>
            <person name="Hu X."/>
            <person name="Zhang T."/>
            <person name="Song X."/>
            <person name="Zhang H."/>
            <person name="Dai N."/>
            <person name="Sheng W."/>
            <person name="Hou X."/>
            <person name="Wei L."/>
        </authorList>
    </citation>
    <scope>NUCLEOTIDE SEQUENCE</scope>
    <source>
        <strain evidence="5">3651</strain>
        <tissue evidence="5">Leaf</tissue>
    </source>
</reference>
<dbReference type="Pfam" id="PF13041">
    <property type="entry name" value="PPR_2"/>
    <property type="match status" value="3"/>
</dbReference>
<dbReference type="SUPFAM" id="SSF48452">
    <property type="entry name" value="TPR-like"/>
    <property type="match status" value="1"/>
</dbReference>
<dbReference type="InterPro" id="IPR011990">
    <property type="entry name" value="TPR-like_helical_dom_sf"/>
</dbReference>
<dbReference type="Gene3D" id="1.25.40.10">
    <property type="entry name" value="Tetratricopeptide repeat domain"/>
    <property type="match status" value="4"/>
</dbReference>
<dbReference type="InterPro" id="IPR050872">
    <property type="entry name" value="PPR_P_subfamily"/>
</dbReference>
<feature type="repeat" description="PPR" evidence="3">
    <location>
        <begin position="403"/>
        <end position="437"/>
    </location>
</feature>
<comment type="caution">
    <text evidence="5">The sequence shown here is derived from an EMBL/GenBank/DDBJ whole genome shotgun (WGS) entry which is preliminary data.</text>
</comment>
<dbReference type="InterPro" id="IPR002885">
    <property type="entry name" value="PPR_rpt"/>
</dbReference>
<feature type="repeat" description="PPR" evidence="3">
    <location>
        <begin position="438"/>
        <end position="472"/>
    </location>
</feature>
<feature type="repeat" description="PPR" evidence="3">
    <location>
        <begin position="263"/>
        <end position="297"/>
    </location>
</feature>
<organism evidence="5 6">
    <name type="scientific">Sesamum alatum</name>
    <dbReference type="NCBI Taxonomy" id="300844"/>
    <lineage>
        <taxon>Eukaryota</taxon>
        <taxon>Viridiplantae</taxon>
        <taxon>Streptophyta</taxon>
        <taxon>Embryophyta</taxon>
        <taxon>Tracheophyta</taxon>
        <taxon>Spermatophyta</taxon>
        <taxon>Magnoliopsida</taxon>
        <taxon>eudicotyledons</taxon>
        <taxon>Gunneridae</taxon>
        <taxon>Pentapetalae</taxon>
        <taxon>asterids</taxon>
        <taxon>lamiids</taxon>
        <taxon>Lamiales</taxon>
        <taxon>Pedaliaceae</taxon>
        <taxon>Sesamum</taxon>
    </lineage>
</organism>
<name>A0AAE2CE52_9LAMI</name>
<gene>
    <name evidence="5" type="ORF">Salat_2296200</name>
</gene>
<dbReference type="PROSITE" id="PS51375">
    <property type="entry name" value="PPR"/>
    <property type="match status" value="8"/>
</dbReference>
<dbReference type="PANTHER" id="PTHR46128:SF302">
    <property type="entry name" value="PENTACOTRIPEPTIDE-REPEAT REGION OF PRORP DOMAIN-CONTAINING PROTEIN"/>
    <property type="match status" value="1"/>
</dbReference>
<evidence type="ECO:0000256" key="1">
    <source>
        <dbReference type="ARBA" id="ARBA00007626"/>
    </source>
</evidence>
<protein>
    <recommendedName>
        <fullName evidence="7">Pentatricopeptide repeat-containing protein</fullName>
    </recommendedName>
</protein>
<feature type="compositionally biased region" description="Polar residues" evidence="4">
    <location>
        <begin position="54"/>
        <end position="64"/>
    </location>
</feature>
<accession>A0AAE2CE52</accession>
<evidence type="ECO:0000313" key="6">
    <source>
        <dbReference type="Proteomes" id="UP001293254"/>
    </source>
</evidence>
<keyword evidence="2" id="KW-0677">Repeat</keyword>
<dbReference type="PANTHER" id="PTHR46128">
    <property type="entry name" value="MITOCHONDRIAL GROUP I INTRON SPLICING FACTOR CCM1"/>
    <property type="match status" value="1"/>
</dbReference>
<dbReference type="Proteomes" id="UP001293254">
    <property type="component" value="Unassembled WGS sequence"/>
</dbReference>
<evidence type="ECO:0000256" key="4">
    <source>
        <dbReference type="SAM" id="MobiDB-lite"/>
    </source>
</evidence>
<dbReference type="EMBL" id="JACGWO010000009">
    <property type="protein sequence ID" value="KAK4418834.1"/>
    <property type="molecule type" value="Genomic_DNA"/>
</dbReference>
<sequence>METAEEMAAIFKRFGDEQSTLLDQYERLSFEVQLNQAMLGRSLSEPAGGRIQATPKQQVTSSKPVKQGRRSRGSGFQKVIKKLFSPIILGGKKGTARKDGTATDPKDGMFRKTFSRSLRDKDARNVIQSSVMLSSHPSLCHCQRPSTSLNLSLQFPSFNAPFVFTSNSICLRKFHVSATHLKEKRSLYELMSSRKLELQLLLETVSTVPDSQKLRALEKLQTNGELHTISEFNHLLMSLVAADEFELAFKLKSSLSSFGLVPDNWTYSILISCYCKKNEPFEAKIVLDHMLQNGFEPNVATFTTLINSFCGTGRLQDAFEVFDIMSRIGCEPTINTYNCLLKGLCYVGRVEEAYDLMGGIKKSSLKPDIYTYTAMMDGFCKVGRSNEALELLDEALEMGLKPNVVTYNTLFNGYFKEGRPLCGFGLLKRMRERNCKPDCITYSTMLHGLLKWDKIKAALGIYKEMVETGLRVDERMMNTLLRGLCRRSRKEKELLKDVQNVFEEMRNGNYTIYPGAFDLVVEAFCNGKETNRGFQILNEMVKNGYSPKTFTFNIVIHSLCCAGEVDKALAVLMLMHKDRKPSGIPFDILIDELNQQGRSLDACRVYGVALKRGVVPKRKPTYCLAEQGPR</sequence>
<reference evidence="5" key="2">
    <citation type="journal article" date="2024" name="Plant">
        <title>Genomic evolution and insights into agronomic trait innovations of Sesamum species.</title>
        <authorList>
            <person name="Miao H."/>
            <person name="Wang L."/>
            <person name="Qu L."/>
            <person name="Liu H."/>
            <person name="Sun Y."/>
            <person name="Le M."/>
            <person name="Wang Q."/>
            <person name="Wei S."/>
            <person name="Zheng Y."/>
            <person name="Lin W."/>
            <person name="Duan Y."/>
            <person name="Cao H."/>
            <person name="Xiong S."/>
            <person name="Wang X."/>
            <person name="Wei L."/>
            <person name="Li C."/>
            <person name="Ma Q."/>
            <person name="Ju M."/>
            <person name="Zhao R."/>
            <person name="Li G."/>
            <person name="Mu C."/>
            <person name="Tian Q."/>
            <person name="Mei H."/>
            <person name="Zhang T."/>
            <person name="Gao T."/>
            <person name="Zhang H."/>
        </authorList>
    </citation>
    <scope>NUCLEOTIDE SEQUENCE</scope>
    <source>
        <strain evidence="5">3651</strain>
    </source>
</reference>
<evidence type="ECO:0008006" key="7">
    <source>
        <dbReference type="Google" id="ProtNLM"/>
    </source>
</evidence>
<feature type="repeat" description="PPR" evidence="3">
    <location>
        <begin position="298"/>
        <end position="332"/>
    </location>
</feature>
<feature type="repeat" description="PPR" evidence="3">
    <location>
        <begin position="548"/>
        <end position="582"/>
    </location>
</feature>
<feature type="repeat" description="PPR" evidence="3">
    <location>
        <begin position="513"/>
        <end position="547"/>
    </location>
</feature>
<evidence type="ECO:0000256" key="2">
    <source>
        <dbReference type="ARBA" id="ARBA00022737"/>
    </source>
</evidence>